<gene>
    <name evidence="6 8" type="primary">tilS</name>
</gene>
<comment type="function">
    <text evidence="6">Ligates lysine onto the cytidine present at position 34 of the AUA codon-specific tRNA(Ile) that contains the anticodon CAU, in an ATP-dependent manner. Cytidine is converted to lysidine, thus changing the amino acid specificity of the tRNA from methionine to isoleucine.</text>
</comment>
<keyword evidence="4 6" id="KW-0067">ATP-binding</keyword>
<dbReference type="SUPFAM" id="SSF82829">
    <property type="entry name" value="MesJ substrate recognition domain-like"/>
    <property type="match status" value="1"/>
</dbReference>
<evidence type="ECO:0000256" key="5">
    <source>
        <dbReference type="ARBA" id="ARBA00048539"/>
    </source>
</evidence>
<dbReference type="GeneID" id="33359737"/>
<comment type="domain">
    <text evidence="6">The N-terminal region contains the highly conserved SGGXDS motif, predicted to be a P-loop motif involved in ATP binding.</text>
</comment>
<dbReference type="SUPFAM" id="SSF52402">
    <property type="entry name" value="Adenine nucleotide alpha hydrolases-like"/>
    <property type="match status" value="1"/>
</dbReference>
<dbReference type="GO" id="GO:0032267">
    <property type="term" value="F:tRNA(Ile)-lysidine synthase activity"/>
    <property type="evidence" value="ECO:0007669"/>
    <property type="project" value="UniProtKB-EC"/>
</dbReference>
<evidence type="ECO:0000313" key="8">
    <source>
        <dbReference type="EMBL" id="ARW66570.1"/>
    </source>
</evidence>
<dbReference type="EMBL" id="MF101443">
    <property type="protein sequence ID" value="ARW66570.1"/>
    <property type="molecule type" value="Genomic_DNA"/>
</dbReference>
<feature type="binding site" evidence="6">
    <location>
        <begin position="30"/>
        <end position="35"/>
    </location>
    <ligand>
        <name>ATP</name>
        <dbReference type="ChEBI" id="CHEBI:30616"/>
    </ligand>
</feature>
<keyword evidence="8" id="KW-0150">Chloroplast</keyword>
<evidence type="ECO:0000256" key="3">
    <source>
        <dbReference type="ARBA" id="ARBA00022741"/>
    </source>
</evidence>
<proteinExistence type="inferred from homology"/>
<dbReference type="GO" id="GO:0005524">
    <property type="term" value="F:ATP binding"/>
    <property type="evidence" value="ECO:0007669"/>
    <property type="project" value="UniProtKB-UniRule"/>
</dbReference>
<geneLocation type="chloroplast" evidence="8"/>
<dbReference type="CDD" id="cd01992">
    <property type="entry name" value="TilS_N"/>
    <property type="match status" value="1"/>
</dbReference>
<reference evidence="8" key="1">
    <citation type="journal article" date="2017" name="J. Phycol.">
        <title>Analysis of chloroplast genomes and a supermatrix inform reclassification of the Rhodomelaceae (Rhodophyta).</title>
        <authorList>
            <person name="Diaz-Tapia P."/>
            <person name="Maggs C.A."/>
            <person name="West J.A."/>
            <person name="Verbruggen H."/>
        </authorList>
    </citation>
    <scope>NUCLEOTIDE SEQUENCE</scope>
    <source>
        <strain evidence="8">PD1087</strain>
    </source>
</reference>
<dbReference type="AlphaFoldDB" id="A0A1Z1MKF0"/>
<organism evidence="8">
    <name type="scientific">Dasyclonium flaccidum</name>
    <dbReference type="NCBI Taxonomy" id="2007274"/>
    <lineage>
        <taxon>Eukaryota</taxon>
        <taxon>Rhodophyta</taxon>
        <taxon>Florideophyceae</taxon>
        <taxon>Rhodymeniophycidae</taxon>
        <taxon>Ceramiales</taxon>
        <taxon>Rhodomelaceae</taxon>
        <taxon>Polyzonieae</taxon>
        <taxon>Dasyclonium</taxon>
    </lineage>
</organism>
<evidence type="ECO:0000256" key="1">
    <source>
        <dbReference type="ARBA" id="ARBA00022598"/>
    </source>
</evidence>
<dbReference type="NCBIfam" id="TIGR02432">
    <property type="entry name" value="lysidine_TilS_N"/>
    <property type="match status" value="1"/>
</dbReference>
<accession>A0A1Z1MKF0</accession>
<dbReference type="InterPro" id="IPR012795">
    <property type="entry name" value="tRNA_Ile_lys_synt_N"/>
</dbReference>
<evidence type="ECO:0000259" key="7">
    <source>
        <dbReference type="Pfam" id="PF01171"/>
    </source>
</evidence>
<evidence type="ECO:0000256" key="6">
    <source>
        <dbReference type="HAMAP-Rule" id="MF_01161"/>
    </source>
</evidence>
<keyword evidence="3 6" id="KW-0547">Nucleotide-binding</keyword>
<comment type="catalytic activity">
    <reaction evidence="5 6">
        <text>cytidine(34) in tRNA(Ile2) + L-lysine + ATP = lysidine(34) in tRNA(Ile2) + AMP + diphosphate + H(+)</text>
        <dbReference type="Rhea" id="RHEA:43744"/>
        <dbReference type="Rhea" id="RHEA-COMP:10625"/>
        <dbReference type="Rhea" id="RHEA-COMP:10670"/>
        <dbReference type="ChEBI" id="CHEBI:15378"/>
        <dbReference type="ChEBI" id="CHEBI:30616"/>
        <dbReference type="ChEBI" id="CHEBI:32551"/>
        <dbReference type="ChEBI" id="CHEBI:33019"/>
        <dbReference type="ChEBI" id="CHEBI:82748"/>
        <dbReference type="ChEBI" id="CHEBI:83665"/>
        <dbReference type="ChEBI" id="CHEBI:456215"/>
        <dbReference type="EC" id="6.3.4.19"/>
    </reaction>
</comment>
<sequence>MNQNIEKNFNNILINIVDKRKKTSILTAISGGQDSICLIKLIENLKKKLILLGNENKINIEYIYIDHQWKKDSTKQIQHIISYLKSLKQVIKIYQIKDLALSENSCRKYRYHTIIQHAIKYKQNIIITAHTETDKIETFFQNVLRGAGIEGVTSLRLARKLNKDIYIIRPLINIKRDNTYYLCKKHYLPIWSDITNYNYNIQRNRVRNELIPYLRQYFNNNVENNLKYLIKYYHYDNEYIKQNTIKFYISSIHEKFIAINYKKVNKQHFALQIRVIQLFYFHNFNRYLNKNQLLELIKIINKFKLNLNIKYKNFYLNTISRWIYIKLK</sequence>
<comment type="similarity">
    <text evidence="6">Belongs to the tRNA(Ile)-lysidine synthase family.</text>
</comment>
<evidence type="ECO:0000256" key="4">
    <source>
        <dbReference type="ARBA" id="ARBA00022840"/>
    </source>
</evidence>
<protein>
    <recommendedName>
        <fullName evidence="6">tRNA(Ile)-lysidine synthase, chloroplastic</fullName>
        <ecNumber evidence="6">6.3.4.19</ecNumber>
    </recommendedName>
    <alternativeName>
        <fullName evidence="6">tRNA(Ile)-2-lysyl-cytidine synthase</fullName>
    </alternativeName>
    <alternativeName>
        <fullName evidence="6">tRNA(Ile)-lysidine synthetase</fullName>
    </alternativeName>
</protein>
<dbReference type="RefSeq" id="YP_009397384.1">
    <property type="nucleotide sequence ID" value="NC_035287.1"/>
</dbReference>
<name>A0A1Z1MKF0_9FLOR</name>
<dbReference type="HAMAP" id="MF_01161">
    <property type="entry name" value="tRNA_Ile_lys_synt"/>
    <property type="match status" value="1"/>
</dbReference>
<dbReference type="Gene3D" id="1.20.59.20">
    <property type="match status" value="1"/>
</dbReference>
<keyword evidence="8" id="KW-0934">Plastid</keyword>
<dbReference type="GO" id="GO:0009507">
    <property type="term" value="C:chloroplast"/>
    <property type="evidence" value="ECO:0007669"/>
    <property type="project" value="UniProtKB-SubCell"/>
</dbReference>
<dbReference type="Pfam" id="PF01171">
    <property type="entry name" value="ATP_bind_3"/>
    <property type="match status" value="1"/>
</dbReference>
<dbReference type="InterPro" id="IPR014729">
    <property type="entry name" value="Rossmann-like_a/b/a_fold"/>
</dbReference>
<keyword evidence="2 6" id="KW-0819">tRNA processing</keyword>
<keyword evidence="1 6" id="KW-0436">Ligase</keyword>
<dbReference type="InterPro" id="IPR012094">
    <property type="entry name" value="tRNA_Ile_lys_synt"/>
</dbReference>
<dbReference type="InterPro" id="IPR011063">
    <property type="entry name" value="TilS/TtcA_N"/>
</dbReference>
<dbReference type="EC" id="6.3.4.19" evidence="6"/>
<evidence type="ECO:0000256" key="2">
    <source>
        <dbReference type="ARBA" id="ARBA00022694"/>
    </source>
</evidence>
<dbReference type="PANTHER" id="PTHR43033:SF1">
    <property type="entry name" value="TRNA(ILE)-LYSIDINE SYNTHASE-RELATED"/>
    <property type="match status" value="1"/>
</dbReference>
<dbReference type="PANTHER" id="PTHR43033">
    <property type="entry name" value="TRNA(ILE)-LYSIDINE SYNTHASE-RELATED"/>
    <property type="match status" value="1"/>
</dbReference>
<dbReference type="Gene3D" id="3.40.50.620">
    <property type="entry name" value="HUPs"/>
    <property type="match status" value="1"/>
</dbReference>
<comment type="subcellular location">
    <subcellularLocation>
        <location evidence="6">Plastid</location>
        <location evidence="6">Chloroplast</location>
    </subcellularLocation>
</comment>
<dbReference type="GO" id="GO:0006400">
    <property type="term" value="P:tRNA modification"/>
    <property type="evidence" value="ECO:0007669"/>
    <property type="project" value="UniProtKB-UniRule"/>
</dbReference>
<feature type="domain" description="tRNA(Ile)-lysidine/2-thiocytidine synthase N-terminal" evidence="7">
    <location>
        <begin position="25"/>
        <end position="209"/>
    </location>
</feature>